<evidence type="ECO:0000259" key="2">
    <source>
        <dbReference type="PROSITE" id="PS00028"/>
    </source>
</evidence>
<reference evidence="3 4" key="1">
    <citation type="submission" date="2024-02" db="EMBL/GenBank/DDBJ databases">
        <title>Chromosome-scale genome assembly of the rough periwinkle Littorina saxatilis.</title>
        <authorList>
            <person name="De Jode A."/>
            <person name="Faria R."/>
            <person name="Formenti G."/>
            <person name="Sims Y."/>
            <person name="Smith T.P."/>
            <person name="Tracey A."/>
            <person name="Wood J.M.D."/>
            <person name="Zagrodzka Z.B."/>
            <person name="Johannesson K."/>
            <person name="Butlin R.K."/>
            <person name="Leder E.H."/>
        </authorList>
    </citation>
    <scope>NUCLEOTIDE SEQUENCE [LARGE SCALE GENOMIC DNA]</scope>
    <source>
        <strain evidence="3">Snail1</strain>
        <tissue evidence="3">Muscle</tissue>
    </source>
</reference>
<feature type="domain" description="C2H2-type" evidence="2">
    <location>
        <begin position="67"/>
        <end position="90"/>
    </location>
</feature>
<feature type="domain" description="C2H2-type" evidence="2">
    <location>
        <begin position="94"/>
        <end position="115"/>
    </location>
</feature>
<organism evidence="3 4">
    <name type="scientific">Littorina saxatilis</name>
    <dbReference type="NCBI Taxonomy" id="31220"/>
    <lineage>
        <taxon>Eukaryota</taxon>
        <taxon>Metazoa</taxon>
        <taxon>Spiralia</taxon>
        <taxon>Lophotrochozoa</taxon>
        <taxon>Mollusca</taxon>
        <taxon>Gastropoda</taxon>
        <taxon>Caenogastropoda</taxon>
        <taxon>Littorinimorpha</taxon>
        <taxon>Littorinoidea</taxon>
        <taxon>Littorinidae</taxon>
        <taxon>Littorina</taxon>
    </lineage>
</organism>
<gene>
    <name evidence="3" type="ORF">V1264_017514</name>
</gene>
<dbReference type="InterPro" id="IPR013087">
    <property type="entry name" value="Znf_C2H2_type"/>
</dbReference>
<feature type="region of interest" description="Disordered" evidence="1">
    <location>
        <begin position="162"/>
        <end position="257"/>
    </location>
</feature>
<evidence type="ECO:0000256" key="1">
    <source>
        <dbReference type="SAM" id="MobiDB-lite"/>
    </source>
</evidence>
<dbReference type="PROSITE" id="PS00028">
    <property type="entry name" value="ZINC_FINGER_C2H2_1"/>
    <property type="match status" value="2"/>
</dbReference>
<accession>A0AAN9BHK8</accession>
<feature type="compositionally biased region" description="Polar residues" evidence="1">
    <location>
        <begin position="223"/>
        <end position="232"/>
    </location>
</feature>
<comment type="caution">
    <text evidence="3">The sequence shown here is derived from an EMBL/GenBank/DDBJ whole genome shotgun (WGS) entry which is preliminary data.</text>
</comment>
<dbReference type="Proteomes" id="UP001374579">
    <property type="component" value="Unassembled WGS sequence"/>
</dbReference>
<dbReference type="InterPro" id="IPR039258">
    <property type="entry name" value="ZNF511"/>
</dbReference>
<dbReference type="EMBL" id="JBAMIC010000007">
    <property type="protein sequence ID" value="KAK7106238.1"/>
    <property type="molecule type" value="Genomic_DNA"/>
</dbReference>
<feature type="compositionally biased region" description="Low complexity" evidence="1">
    <location>
        <begin position="208"/>
        <end position="222"/>
    </location>
</feature>
<sequence length="337" mass="37578">MDEGDSSSGTVKISLPWQWRPVKRNMLPGCDLFLDGDSALHTARKLVPLENDNDGGDVHILKQTIPCGVVGCKQTFTSLLSYENHYNSVHRHTCITCHRNFPSSYLLEIHIQENHDPLFSILTARQSMYQCLVESCHEKFSTPDERRHHLIKAHHYPANFRFHRLQPTSGKNQKSKSKANTDKMEIDKPTERNTTDTREATHAKSDTHISSTHTSSEISNHSASDTSRPGSSSERENTGSADVVQQLEGSGEEATPGMEVCEAEKASAPRRVFVHKVPQNFSFGHGVSRGFQRPPGKRGKKRGAHWHQRVADGAGETTTNIENMNMTDMAEALSDAV</sequence>
<dbReference type="PANTHER" id="PTHR21354">
    <property type="entry name" value="ZINC FINGER PROTEIN 511"/>
    <property type="match status" value="1"/>
</dbReference>
<keyword evidence="4" id="KW-1185">Reference proteome</keyword>
<protein>
    <recommendedName>
        <fullName evidence="2">C2H2-type domain-containing protein</fullName>
    </recommendedName>
</protein>
<dbReference type="AlphaFoldDB" id="A0AAN9BHK8"/>
<dbReference type="SMART" id="SM00355">
    <property type="entry name" value="ZnF_C2H2"/>
    <property type="match status" value="3"/>
</dbReference>
<evidence type="ECO:0000313" key="4">
    <source>
        <dbReference type="Proteomes" id="UP001374579"/>
    </source>
</evidence>
<name>A0AAN9BHK8_9CAEN</name>
<dbReference type="PANTHER" id="PTHR21354:SF0">
    <property type="entry name" value="ZINC FINGER PROTEIN 511"/>
    <property type="match status" value="1"/>
</dbReference>
<proteinExistence type="predicted"/>
<feature type="compositionally biased region" description="Basic and acidic residues" evidence="1">
    <location>
        <begin position="179"/>
        <end position="207"/>
    </location>
</feature>
<evidence type="ECO:0000313" key="3">
    <source>
        <dbReference type="EMBL" id="KAK7106238.1"/>
    </source>
</evidence>